<sequence>MKKIIIPIGALLFSGLAHAQLSPTENYIYTKTYLNHTDPSDATQLLKTSETVQYFDGLGRPKQIINIKASPANKDLVTTIPYDGFGRQADSWLPAPMSSLNGGIQSGVDGAAQSYYSDSTPFTHQNFEASPLDRVLSQVQPGLEWQGHAVQFGYDTNIDGEVKKYATTFNYSTFTSSVPVSTTYAANQLYKNTITDEDGNKTIEFKNGKGQVVLVRKMLNSTDSADTYYVYNDYDQLAYVIPPLASVIASLDQTVLNDLCYQYKYDGRNRLVEKRLPGKGWEYMVYDKADRLIATQDANLRPTSTWFVTKYDKLGRVAYTGLMPLPGKTREWLQDTTNLFVITENRDAQGFTMSGMQIYYTNGLYQQIETILSVNYYDTYPTGTPAFIPTIPNQSAVLTDNMSSELNTKGLPLVSYVKNIEDNNWTKNYSYYDTKGRVIAKHSINHLGGYTKTESELDFSGMPQKVYTYHLRKQGEAGITVKERFIYDAQNRLEKHYHKVDDKAEELLADNTYNDLSQLTNKKVGNNLQSIDYNYNIRGWLTEINKDQMSVPDLSNKLFSYKIKYTQKEGIDNPDSVQFPGKNVSEKYNGNIAEVDWRAVETIGVNPLSTPKRYGYVYDGLNRLTAGYYQNPLNPTSKENTETLSYDLNGNISSLYRTSVVEPGNTTATLIDNLEYIYETANKSNKLTNINDYAYNYTGYEGGGNTIEYDLNGNMTNMPDKGISTIQYNYLNLPKHLEYSRASDESVVIDTKYGADGEKRSKTNTTTIFGFMGYTTTIKITDYLDGFQYLSSPPPPGGGGSSGSFAANSETSRALEMQAYSLDEGSTGKNLLGVKTADLQFFPTAEGFYDYVKNQYIYQYKDHLGNTRISFGRNSLGNLELVDKNDYYPFGMNHLKSGTSFFGTSSYKNYKYNGKELQESGMYDYGARMYMADIGRWGVIDPLAEKYINWSPYNYTINNPLRFIDPDGRGTNDVILRGDQAKEAFEQLKNAASNLNLKMDSKGKVTGTLKKGATATEAEAALLTATRDKSVVVDVLAQSSNVIESSNTAIFGGGFMGSKTNSPIDGSLEGSPNKITHANQVINPIDLGIMDTFYNAIKGIGVMHEILEAYDGAINSPGTINTVGIKNREVSWDNYLSAHYNAIDLDPRINYGLQSENKILPRTANGNIIIERTIFKEVNGVKVSKSLGTVELKPRTK</sequence>
<evidence type="ECO:0000313" key="3">
    <source>
        <dbReference type="EMBL" id="WBV59889.1"/>
    </source>
</evidence>
<feature type="domain" description="DUF6443" evidence="2">
    <location>
        <begin position="32"/>
        <end position="154"/>
    </location>
</feature>
<accession>A0ABY7QKJ9</accession>
<proteinExistence type="predicted"/>
<dbReference type="RefSeq" id="WP_271148238.1">
    <property type="nucleotide sequence ID" value="NZ_CP115859.1"/>
</dbReference>
<dbReference type="PANTHER" id="PTHR32305">
    <property type="match status" value="1"/>
</dbReference>
<evidence type="ECO:0000313" key="4">
    <source>
        <dbReference type="Proteomes" id="UP001210978"/>
    </source>
</evidence>
<keyword evidence="4" id="KW-1185">Reference proteome</keyword>
<dbReference type="EMBL" id="CP115859">
    <property type="protein sequence ID" value="WBV59889.1"/>
    <property type="molecule type" value="Genomic_DNA"/>
</dbReference>
<feature type="signal peptide" evidence="1">
    <location>
        <begin position="1"/>
        <end position="19"/>
    </location>
</feature>
<dbReference type="InterPro" id="IPR022385">
    <property type="entry name" value="Rhs_assc_core"/>
</dbReference>
<feature type="chain" id="PRO_5045190122" evidence="1">
    <location>
        <begin position="20"/>
        <end position="1197"/>
    </location>
</feature>
<dbReference type="Gene3D" id="2.180.10.10">
    <property type="entry name" value="RHS repeat-associated core"/>
    <property type="match status" value="1"/>
</dbReference>
<evidence type="ECO:0000256" key="1">
    <source>
        <dbReference type="SAM" id="SignalP"/>
    </source>
</evidence>
<dbReference type="Proteomes" id="UP001210978">
    <property type="component" value="Chromosome"/>
</dbReference>
<dbReference type="InterPro" id="IPR050708">
    <property type="entry name" value="T6SS_VgrG/RHS"/>
</dbReference>
<reference evidence="3 4" key="1">
    <citation type="submission" date="2023-01" db="EMBL/GenBank/DDBJ databases">
        <title>Complete genome of Chryseobacterium camelliae VAN22-5A.</title>
        <authorList>
            <person name="Zong G."/>
            <person name="Cao G."/>
        </authorList>
    </citation>
    <scope>NUCLEOTIDE SEQUENCE [LARGE SCALE GENOMIC DNA]</scope>
    <source>
        <strain evidence="3 4">VAN22-5A</strain>
    </source>
</reference>
<dbReference type="PANTHER" id="PTHR32305:SF15">
    <property type="entry name" value="PROTEIN RHSA-RELATED"/>
    <property type="match status" value="1"/>
</dbReference>
<evidence type="ECO:0000259" key="2">
    <source>
        <dbReference type="Pfam" id="PF20041"/>
    </source>
</evidence>
<protein>
    <submittedName>
        <fullName evidence="3">DUF6443 domain-containing protein</fullName>
    </submittedName>
</protein>
<dbReference type="InterPro" id="IPR045619">
    <property type="entry name" value="DUF6443"/>
</dbReference>
<keyword evidence="1" id="KW-0732">Signal</keyword>
<dbReference type="NCBIfam" id="TIGR03696">
    <property type="entry name" value="Rhs_assc_core"/>
    <property type="match status" value="1"/>
</dbReference>
<gene>
    <name evidence="3" type="ORF">PFY12_12650</name>
</gene>
<name>A0ABY7QKJ9_9FLAO</name>
<dbReference type="Pfam" id="PF20041">
    <property type="entry name" value="DUF6443"/>
    <property type="match status" value="1"/>
</dbReference>
<organism evidence="3 4">
    <name type="scientific">Chryseobacterium camelliae</name>
    <dbReference type="NCBI Taxonomy" id="1265445"/>
    <lineage>
        <taxon>Bacteria</taxon>
        <taxon>Pseudomonadati</taxon>
        <taxon>Bacteroidota</taxon>
        <taxon>Flavobacteriia</taxon>
        <taxon>Flavobacteriales</taxon>
        <taxon>Weeksellaceae</taxon>
        <taxon>Chryseobacterium group</taxon>
        <taxon>Chryseobacterium</taxon>
    </lineage>
</organism>